<reference evidence="1 2" key="1">
    <citation type="journal article" date="2022" name="Plant J.">
        <title>Chromosome-level genome of Camellia lanceoleosa provides a valuable resource for understanding genome evolution and self-incompatibility.</title>
        <authorList>
            <person name="Gong W."/>
            <person name="Xiao S."/>
            <person name="Wang L."/>
            <person name="Liao Z."/>
            <person name="Chang Y."/>
            <person name="Mo W."/>
            <person name="Hu G."/>
            <person name="Li W."/>
            <person name="Zhao G."/>
            <person name="Zhu H."/>
            <person name="Hu X."/>
            <person name="Ji K."/>
            <person name="Xiang X."/>
            <person name="Song Q."/>
            <person name="Yuan D."/>
            <person name="Jin S."/>
            <person name="Zhang L."/>
        </authorList>
    </citation>
    <scope>NUCLEOTIDE SEQUENCE [LARGE SCALE GENOMIC DNA]</scope>
    <source>
        <strain evidence="1">SQ_2022a</strain>
    </source>
</reference>
<accession>A0ACC0G8F3</accession>
<dbReference type="Proteomes" id="UP001060215">
    <property type="component" value="Chromosome 10"/>
</dbReference>
<organism evidence="1 2">
    <name type="scientific">Camellia lanceoleosa</name>
    <dbReference type="NCBI Taxonomy" id="1840588"/>
    <lineage>
        <taxon>Eukaryota</taxon>
        <taxon>Viridiplantae</taxon>
        <taxon>Streptophyta</taxon>
        <taxon>Embryophyta</taxon>
        <taxon>Tracheophyta</taxon>
        <taxon>Spermatophyta</taxon>
        <taxon>Magnoliopsida</taxon>
        <taxon>eudicotyledons</taxon>
        <taxon>Gunneridae</taxon>
        <taxon>Pentapetalae</taxon>
        <taxon>asterids</taxon>
        <taxon>Ericales</taxon>
        <taxon>Theaceae</taxon>
        <taxon>Camellia</taxon>
    </lineage>
</organism>
<gene>
    <name evidence="1" type="ORF">LOK49_LG10G02366</name>
</gene>
<name>A0ACC0G8F3_9ERIC</name>
<comment type="caution">
    <text evidence="1">The sequence shown here is derived from an EMBL/GenBank/DDBJ whole genome shotgun (WGS) entry which is preliminary data.</text>
</comment>
<evidence type="ECO:0000313" key="2">
    <source>
        <dbReference type="Proteomes" id="UP001060215"/>
    </source>
</evidence>
<proteinExistence type="predicted"/>
<sequence>MAEEKKRSAMRGCIKASQGPWVVRRTTKDGDVATKYRFPTARERQNNKNRERRRRAMTQKIFAGLRAYGNYKLPKHADNNDLLMALCEEAGWHVKEDGTVYRKDPTLEMPSLINKNSYEEVFMEAESEKQEFCTCNEQIHSQIVEDIWPRTILFNVESHERCDINLTLSMSLSHF</sequence>
<protein>
    <submittedName>
        <fullName evidence="1">Uncharacterized protein</fullName>
    </submittedName>
</protein>
<dbReference type="EMBL" id="CM045767">
    <property type="protein sequence ID" value="KAI7997393.1"/>
    <property type="molecule type" value="Genomic_DNA"/>
</dbReference>
<keyword evidence="2" id="KW-1185">Reference proteome</keyword>
<evidence type="ECO:0000313" key="1">
    <source>
        <dbReference type="EMBL" id="KAI7997393.1"/>
    </source>
</evidence>